<reference evidence="10 11" key="1">
    <citation type="submission" date="2016-12" db="EMBL/GenBank/DDBJ databases">
        <title>Izhakiella australiana sp. nov. of genus Izhakiella isolated from Australian desert.</title>
        <authorList>
            <person name="Ji M."/>
        </authorList>
    </citation>
    <scope>NUCLEOTIDE SEQUENCE [LARGE SCALE GENOMIC DNA]</scope>
    <source>
        <strain evidence="10 11">D4N98</strain>
    </source>
</reference>
<evidence type="ECO:0000256" key="5">
    <source>
        <dbReference type="ARBA" id="ARBA00023136"/>
    </source>
</evidence>
<keyword evidence="3 6" id="KW-0812">Transmembrane</keyword>
<evidence type="ECO:0000313" key="11">
    <source>
        <dbReference type="Proteomes" id="UP000190667"/>
    </source>
</evidence>
<dbReference type="PANTHER" id="PTHR30367:SF13">
    <property type="entry name" value="MULTIDRUG RESISTANCE EFFLUX PUMP"/>
    <property type="match status" value="1"/>
</dbReference>
<feature type="transmembrane region" description="Helical" evidence="6">
    <location>
        <begin position="6"/>
        <end position="26"/>
    </location>
</feature>
<dbReference type="GO" id="GO:0022857">
    <property type="term" value="F:transmembrane transporter activity"/>
    <property type="evidence" value="ECO:0007669"/>
    <property type="project" value="InterPro"/>
</dbReference>
<keyword evidence="11" id="KW-1185">Reference proteome</keyword>
<protein>
    <submittedName>
        <fullName evidence="10">Efflux transporter periplasmic adaptor subunit</fullName>
    </submittedName>
</protein>
<keyword evidence="5 6" id="KW-0472">Membrane</keyword>
<dbReference type="InterPro" id="IPR058624">
    <property type="entry name" value="MdtA-like_HH"/>
</dbReference>
<dbReference type="PANTHER" id="PTHR30367">
    <property type="entry name" value="P-HYDROXYBENZOIC ACID EFFLUX PUMP SUBUNIT AAEA-RELATED"/>
    <property type="match status" value="1"/>
</dbReference>
<evidence type="ECO:0000256" key="6">
    <source>
        <dbReference type="SAM" id="Phobius"/>
    </source>
</evidence>
<comment type="subcellular location">
    <subcellularLocation>
        <location evidence="1">Membrane</location>
        <topology evidence="1">Single-pass membrane protein</topology>
    </subcellularLocation>
</comment>
<dbReference type="NCBIfam" id="TIGR01730">
    <property type="entry name" value="RND_mfp"/>
    <property type="match status" value="1"/>
</dbReference>
<dbReference type="Pfam" id="PF25917">
    <property type="entry name" value="BSH_RND"/>
    <property type="match status" value="1"/>
</dbReference>
<name>A0A1S8YN20_9GAMM</name>
<dbReference type="EMBL" id="MRUL01000004">
    <property type="protein sequence ID" value="OON40434.1"/>
    <property type="molecule type" value="Genomic_DNA"/>
</dbReference>
<dbReference type="SUPFAM" id="SSF111369">
    <property type="entry name" value="HlyD-like secretion proteins"/>
    <property type="match status" value="1"/>
</dbReference>
<dbReference type="STRING" id="1926881.BTJ39_08450"/>
<organism evidence="10 11">
    <name type="scientific">Izhakiella australiensis</name>
    <dbReference type="NCBI Taxonomy" id="1926881"/>
    <lineage>
        <taxon>Bacteria</taxon>
        <taxon>Pseudomonadati</taxon>
        <taxon>Pseudomonadota</taxon>
        <taxon>Gammaproteobacteria</taxon>
        <taxon>Enterobacterales</taxon>
        <taxon>Erwiniaceae</taxon>
        <taxon>Izhakiella</taxon>
    </lineage>
</organism>
<evidence type="ECO:0000259" key="7">
    <source>
        <dbReference type="Pfam" id="PF25876"/>
    </source>
</evidence>
<evidence type="ECO:0000259" key="9">
    <source>
        <dbReference type="Pfam" id="PF25963"/>
    </source>
</evidence>
<evidence type="ECO:0000259" key="8">
    <source>
        <dbReference type="Pfam" id="PF25917"/>
    </source>
</evidence>
<sequence>MKLSSLKYFSTLIFFAAALCAGWWLWSYYMQSPWTRDGRVRAELVDIAPQVSGRIDQLLVKDNQFVHKGDLLFTLDPRPFQIAVLTAESQLAKARSALAKAQHEAARRRSLPKNTISAEDLDAANLNAASAQAATQAAQAALDQAQWDLQQTKVFAPGDGWVSNLLTRSGNYASSGKAVFAIVDSHSFYIMGYFEETKLRHIHPGAIADIALYSDNRHLQGVVESIGHVIYDQSLASDSGLVPNITPSVPWVRLAQRIPVRIRLTQMPKGVRLVAGTTCTITIQQ</sequence>
<feature type="domain" description="Multidrug resistance protein MdtA-like alpha-helical hairpin" evidence="7">
    <location>
        <begin position="86"/>
        <end position="152"/>
    </location>
</feature>
<evidence type="ECO:0000313" key="10">
    <source>
        <dbReference type="EMBL" id="OON40434.1"/>
    </source>
</evidence>
<dbReference type="Gene3D" id="2.40.30.170">
    <property type="match status" value="1"/>
</dbReference>
<dbReference type="Proteomes" id="UP000190667">
    <property type="component" value="Unassembled WGS sequence"/>
</dbReference>
<gene>
    <name evidence="10" type="ORF">BTJ39_08450</name>
</gene>
<dbReference type="GO" id="GO:0016020">
    <property type="term" value="C:membrane"/>
    <property type="evidence" value="ECO:0007669"/>
    <property type="project" value="InterPro"/>
</dbReference>
<dbReference type="InterPro" id="IPR058634">
    <property type="entry name" value="AaeA-lik-b-barrel"/>
</dbReference>
<evidence type="ECO:0000256" key="3">
    <source>
        <dbReference type="ARBA" id="ARBA00022692"/>
    </source>
</evidence>
<dbReference type="Gene3D" id="2.40.50.100">
    <property type="match status" value="1"/>
</dbReference>
<dbReference type="Pfam" id="PF25876">
    <property type="entry name" value="HH_MFP_RND"/>
    <property type="match status" value="1"/>
</dbReference>
<dbReference type="InterPro" id="IPR006143">
    <property type="entry name" value="RND_pump_MFP"/>
</dbReference>
<comment type="similarity">
    <text evidence="2">Belongs to the membrane fusion protein (MFP) (TC 8.A.1) family.</text>
</comment>
<dbReference type="AlphaFoldDB" id="A0A1S8YN20"/>
<comment type="caution">
    <text evidence="10">The sequence shown here is derived from an EMBL/GenBank/DDBJ whole genome shotgun (WGS) entry which is preliminary data.</text>
</comment>
<dbReference type="InterPro" id="IPR058625">
    <property type="entry name" value="MdtA-like_BSH"/>
</dbReference>
<evidence type="ECO:0000256" key="2">
    <source>
        <dbReference type="ARBA" id="ARBA00009477"/>
    </source>
</evidence>
<evidence type="ECO:0000256" key="1">
    <source>
        <dbReference type="ARBA" id="ARBA00004167"/>
    </source>
</evidence>
<dbReference type="OrthoDB" id="9811754at2"/>
<accession>A0A1S8YN20</accession>
<evidence type="ECO:0000256" key="4">
    <source>
        <dbReference type="ARBA" id="ARBA00022989"/>
    </source>
</evidence>
<dbReference type="InterPro" id="IPR050393">
    <property type="entry name" value="MFP_Efflux_Pump"/>
</dbReference>
<dbReference type="Pfam" id="PF25963">
    <property type="entry name" value="Beta-barrel_AAEA"/>
    <property type="match status" value="1"/>
</dbReference>
<keyword evidence="4 6" id="KW-1133">Transmembrane helix</keyword>
<dbReference type="Gene3D" id="1.10.287.470">
    <property type="entry name" value="Helix hairpin bin"/>
    <property type="match status" value="1"/>
</dbReference>
<feature type="domain" description="p-hydroxybenzoic acid efflux pump subunit AaeA-like beta-barrel" evidence="9">
    <location>
        <begin position="187"/>
        <end position="283"/>
    </location>
</feature>
<proteinExistence type="inferred from homology"/>
<feature type="domain" description="Multidrug resistance protein MdtA-like barrel-sandwich hybrid" evidence="8">
    <location>
        <begin position="44"/>
        <end position="184"/>
    </location>
</feature>
<dbReference type="RefSeq" id="WP_078002245.1">
    <property type="nucleotide sequence ID" value="NZ_MRUL01000004.1"/>
</dbReference>